<evidence type="ECO:0000313" key="2">
    <source>
        <dbReference type="Proteomes" id="UP000325672"/>
    </source>
</evidence>
<dbReference type="GeneID" id="43640387"/>
<reference evidence="1 2" key="1">
    <citation type="submission" date="2019-04" db="EMBL/GenBank/DDBJ databases">
        <title>Friends and foes A comparative genomics study of 23 Aspergillus species from section Flavi.</title>
        <authorList>
            <consortium name="DOE Joint Genome Institute"/>
            <person name="Kjaerbolling I."/>
            <person name="Vesth T."/>
            <person name="Frisvad J.C."/>
            <person name="Nybo J.L."/>
            <person name="Theobald S."/>
            <person name="Kildgaard S."/>
            <person name="Isbrandt T."/>
            <person name="Kuo A."/>
            <person name="Sato A."/>
            <person name="Lyhne E.K."/>
            <person name="Kogle M.E."/>
            <person name="Wiebenga A."/>
            <person name="Kun R.S."/>
            <person name="Lubbers R.J."/>
            <person name="Makela M.R."/>
            <person name="Barry K."/>
            <person name="Chovatia M."/>
            <person name="Clum A."/>
            <person name="Daum C."/>
            <person name="Haridas S."/>
            <person name="He G."/>
            <person name="LaButti K."/>
            <person name="Lipzen A."/>
            <person name="Mondo S."/>
            <person name="Riley R."/>
            <person name="Salamov A."/>
            <person name="Simmons B.A."/>
            <person name="Magnuson J.K."/>
            <person name="Henrissat B."/>
            <person name="Mortensen U.H."/>
            <person name="Larsen T.O."/>
            <person name="Devries R.P."/>
            <person name="Grigoriev I.V."/>
            <person name="Machida M."/>
            <person name="Baker S.E."/>
            <person name="Andersen M.R."/>
        </authorList>
    </citation>
    <scope>NUCLEOTIDE SEQUENCE [LARGE SCALE GENOMIC DNA]</scope>
    <source>
        <strain evidence="1 2">CBS 117625</strain>
    </source>
</reference>
<protein>
    <submittedName>
        <fullName evidence="1">Uncharacterized protein</fullName>
    </submittedName>
</protein>
<organism evidence="1 2">
    <name type="scientific">Aspergillus pseudotamarii</name>
    <dbReference type="NCBI Taxonomy" id="132259"/>
    <lineage>
        <taxon>Eukaryota</taxon>
        <taxon>Fungi</taxon>
        <taxon>Dikarya</taxon>
        <taxon>Ascomycota</taxon>
        <taxon>Pezizomycotina</taxon>
        <taxon>Eurotiomycetes</taxon>
        <taxon>Eurotiomycetidae</taxon>
        <taxon>Eurotiales</taxon>
        <taxon>Aspergillaceae</taxon>
        <taxon>Aspergillus</taxon>
        <taxon>Aspergillus subgen. Circumdati</taxon>
    </lineage>
</organism>
<dbReference type="RefSeq" id="XP_031907835.1">
    <property type="nucleotide sequence ID" value="XM_032056177.1"/>
</dbReference>
<dbReference type="AlphaFoldDB" id="A0A5N6SAN6"/>
<name>A0A5N6SAN6_ASPPS</name>
<dbReference type="Proteomes" id="UP000325672">
    <property type="component" value="Unassembled WGS sequence"/>
</dbReference>
<gene>
    <name evidence="1" type="ORF">BDV38DRAFT_263400</name>
</gene>
<dbReference type="EMBL" id="ML743649">
    <property type="protein sequence ID" value="KAE8131772.1"/>
    <property type="molecule type" value="Genomic_DNA"/>
</dbReference>
<evidence type="ECO:0000313" key="1">
    <source>
        <dbReference type="EMBL" id="KAE8131772.1"/>
    </source>
</evidence>
<accession>A0A5N6SAN6</accession>
<proteinExistence type="predicted"/>
<keyword evidence="2" id="KW-1185">Reference proteome</keyword>
<sequence>MHIETQPTHCRRWSASFGFVQLLREESARITHHVSFTGARRAGFNWALTSSKSKVSNTYYIHRDYEQLTVANTVY</sequence>